<gene>
    <name evidence="1" type="ORF">Q3M24_02125</name>
</gene>
<evidence type="ECO:0000313" key="1">
    <source>
        <dbReference type="EMBL" id="XCN73572.1"/>
    </source>
</evidence>
<reference evidence="1" key="1">
    <citation type="journal article" date="2024" name="Syst. Appl. Microbiol.">
        <title>First single-strain enrichments of Electrothrix cable bacteria, description of E. aestuarii sp. nov. and E. rattekaaiensis sp. nov., and proposal of a cable bacteria taxonomy following the rules of the SeqCode.</title>
        <authorList>
            <person name="Plum-Jensen L.E."/>
            <person name="Schramm A."/>
            <person name="Marshall I.P.G."/>
        </authorList>
    </citation>
    <scope>NUCLEOTIDE SEQUENCE</scope>
    <source>
        <strain evidence="1">Rat1</strain>
    </source>
</reference>
<organism evidence="1">
    <name type="scientific">Candidatus Electrothrix aestuarii</name>
    <dbReference type="NCBI Taxonomy" id="3062594"/>
    <lineage>
        <taxon>Bacteria</taxon>
        <taxon>Pseudomonadati</taxon>
        <taxon>Thermodesulfobacteriota</taxon>
        <taxon>Desulfobulbia</taxon>
        <taxon>Desulfobulbales</taxon>
        <taxon>Desulfobulbaceae</taxon>
        <taxon>Candidatus Electrothrix</taxon>
    </lineage>
</organism>
<dbReference type="KEGG" id="eaj:Q3M24_02125"/>
<name>A0AAU8LWU4_9BACT</name>
<sequence>MKKEKRQRGQHRIQRDNRMLNLLALPEEAQEELFTFYEFLLFKYQAQAETVPSKKQRILSGIFKEAQGVLPDQYTFDREELHER</sequence>
<dbReference type="AlphaFoldDB" id="A0AAU8LWU4"/>
<evidence type="ECO:0008006" key="2">
    <source>
        <dbReference type="Google" id="ProtNLM"/>
    </source>
</evidence>
<reference evidence="1" key="2">
    <citation type="submission" date="2024-06" db="EMBL/GenBank/DDBJ databases">
        <authorList>
            <person name="Plum-Jensen L.E."/>
            <person name="Schramm A."/>
            <person name="Marshall I.P.G."/>
        </authorList>
    </citation>
    <scope>NUCLEOTIDE SEQUENCE</scope>
    <source>
        <strain evidence="1">Rat1</strain>
    </source>
</reference>
<accession>A0AAU8LWU4</accession>
<proteinExistence type="predicted"/>
<dbReference type="EMBL" id="CP159373">
    <property type="protein sequence ID" value="XCN73572.1"/>
    <property type="molecule type" value="Genomic_DNA"/>
</dbReference>
<protein>
    <recommendedName>
        <fullName evidence="2">DUF2281 domain-containing protein</fullName>
    </recommendedName>
</protein>